<feature type="compositionally biased region" description="Low complexity" evidence="1">
    <location>
        <begin position="20"/>
        <end position="37"/>
    </location>
</feature>
<dbReference type="HOGENOM" id="CLU_2593990_0_0_1"/>
<feature type="compositionally biased region" description="Basic residues" evidence="1">
    <location>
        <begin position="56"/>
        <end position="66"/>
    </location>
</feature>
<accession>A0A0E0N1D3</accession>
<proteinExistence type="predicted"/>
<dbReference type="Proteomes" id="UP000008022">
    <property type="component" value="Unassembled WGS sequence"/>
</dbReference>
<protein>
    <submittedName>
        <fullName evidence="2">Uncharacterized protein</fullName>
    </submittedName>
</protein>
<evidence type="ECO:0000313" key="3">
    <source>
        <dbReference type="Proteomes" id="UP000008022"/>
    </source>
</evidence>
<dbReference type="Gramene" id="ORUFI01G31090.1">
    <property type="protein sequence ID" value="ORUFI01G31090.1"/>
    <property type="gene ID" value="ORUFI01G31090"/>
</dbReference>
<evidence type="ECO:0000313" key="2">
    <source>
        <dbReference type="EnsemblPlants" id="ORUFI01G31090.1"/>
    </source>
</evidence>
<organism evidence="2 3">
    <name type="scientific">Oryza rufipogon</name>
    <name type="common">Brownbeard rice</name>
    <name type="synonym">Asian wild rice</name>
    <dbReference type="NCBI Taxonomy" id="4529"/>
    <lineage>
        <taxon>Eukaryota</taxon>
        <taxon>Viridiplantae</taxon>
        <taxon>Streptophyta</taxon>
        <taxon>Embryophyta</taxon>
        <taxon>Tracheophyta</taxon>
        <taxon>Spermatophyta</taxon>
        <taxon>Magnoliopsida</taxon>
        <taxon>Liliopsida</taxon>
        <taxon>Poales</taxon>
        <taxon>Poaceae</taxon>
        <taxon>BOP clade</taxon>
        <taxon>Oryzoideae</taxon>
        <taxon>Oryzeae</taxon>
        <taxon>Oryzinae</taxon>
        <taxon>Oryza</taxon>
    </lineage>
</organism>
<keyword evidence="3" id="KW-1185">Reference proteome</keyword>
<feature type="region of interest" description="Disordered" evidence="1">
    <location>
        <begin position="20"/>
        <end position="80"/>
    </location>
</feature>
<dbReference type="AlphaFoldDB" id="A0A0E0N1D3"/>
<reference evidence="3" key="1">
    <citation type="submission" date="2013-06" db="EMBL/GenBank/DDBJ databases">
        <authorList>
            <person name="Zhao Q."/>
        </authorList>
    </citation>
    <scope>NUCLEOTIDE SEQUENCE</scope>
    <source>
        <strain evidence="3">cv. W1943</strain>
    </source>
</reference>
<dbReference type="EnsemblPlants" id="ORUFI01G31090.1">
    <property type="protein sequence ID" value="ORUFI01G31090.1"/>
    <property type="gene ID" value="ORUFI01G31090"/>
</dbReference>
<evidence type="ECO:0000256" key="1">
    <source>
        <dbReference type="SAM" id="MobiDB-lite"/>
    </source>
</evidence>
<sequence length="80" mass="8177">MGDELSLALETGRVLEALAPRLGSGSGSGSARLAYGGEKSKAAGRLSWLPPPLLPGRRRAALRRPARPPPPATHTGVGKG</sequence>
<reference evidence="2" key="2">
    <citation type="submission" date="2015-06" db="UniProtKB">
        <authorList>
            <consortium name="EnsemblPlants"/>
        </authorList>
    </citation>
    <scope>IDENTIFICATION</scope>
</reference>
<name>A0A0E0N1D3_ORYRU</name>